<keyword evidence="7" id="KW-1185">Reference proteome</keyword>
<dbReference type="EMBL" id="CP060695">
    <property type="protein sequence ID" value="QNM85881.1"/>
    <property type="molecule type" value="Genomic_DNA"/>
</dbReference>
<evidence type="ECO:0000313" key="6">
    <source>
        <dbReference type="EMBL" id="QNM85881.1"/>
    </source>
</evidence>
<accession>A0A7G9LB82</accession>
<dbReference type="Pfam" id="PF00034">
    <property type="entry name" value="Cytochrom_C"/>
    <property type="match status" value="1"/>
</dbReference>
<feature type="domain" description="Cytochrome c" evidence="5">
    <location>
        <begin position="38"/>
        <end position="126"/>
    </location>
</feature>
<dbReference type="InterPro" id="IPR009056">
    <property type="entry name" value="Cyt_c-like_dom"/>
</dbReference>
<reference evidence="6 7" key="1">
    <citation type="submission" date="2020-08" db="EMBL/GenBank/DDBJ databases">
        <title>Polaribacter sp. L12M9 isolated from gut of the Korean scallop.</title>
        <authorList>
            <person name="Jeong Y.S."/>
        </authorList>
    </citation>
    <scope>NUCLEOTIDE SEQUENCE [LARGE SCALE GENOMIC DNA]</scope>
    <source>
        <strain evidence="6 7">L12M9</strain>
    </source>
</reference>
<dbReference type="GO" id="GO:0020037">
    <property type="term" value="F:heme binding"/>
    <property type="evidence" value="ECO:0007669"/>
    <property type="project" value="InterPro"/>
</dbReference>
<evidence type="ECO:0000259" key="5">
    <source>
        <dbReference type="PROSITE" id="PS51007"/>
    </source>
</evidence>
<keyword evidence="1 4" id="KW-0349">Heme</keyword>
<evidence type="ECO:0000256" key="4">
    <source>
        <dbReference type="PROSITE-ProRule" id="PRU00433"/>
    </source>
</evidence>
<dbReference type="GO" id="GO:0046872">
    <property type="term" value="F:metal ion binding"/>
    <property type="evidence" value="ECO:0007669"/>
    <property type="project" value="UniProtKB-KW"/>
</dbReference>
<dbReference type="InterPro" id="IPR051459">
    <property type="entry name" value="Cytochrome_c-type_DH"/>
</dbReference>
<name>A0A7G9LB82_9FLAO</name>
<protein>
    <submittedName>
        <fullName evidence="6">Cytochrome c</fullName>
    </submittedName>
</protein>
<dbReference type="PANTHER" id="PTHR35008">
    <property type="entry name" value="BLL4482 PROTEIN-RELATED"/>
    <property type="match status" value="1"/>
</dbReference>
<dbReference type="GO" id="GO:0009055">
    <property type="term" value="F:electron transfer activity"/>
    <property type="evidence" value="ECO:0007669"/>
    <property type="project" value="InterPro"/>
</dbReference>
<keyword evidence="2 4" id="KW-0479">Metal-binding</keyword>
<dbReference type="SUPFAM" id="SSF46626">
    <property type="entry name" value="Cytochrome c"/>
    <property type="match status" value="1"/>
</dbReference>
<dbReference type="Proteomes" id="UP000515808">
    <property type="component" value="Chromosome"/>
</dbReference>
<dbReference type="PROSITE" id="PS51007">
    <property type="entry name" value="CYTC"/>
    <property type="match status" value="1"/>
</dbReference>
<dbReference type="Gene3D" id="1.10.760.10">
    <property type="entry name" value="Cytochrome c-like domain"/>
    <property type="match status" value="1"/>
</dbReference>
<evidence type="ECO:0000313" key="7">
    <source>
        <dbReference type="Proteomes" id="UP000515808"/>
    </source>
</evidence>
<sequence length="145" mass="16465">MKNNFLLAFVCLIFLSLIIGGSSCKNVSKEEQELVFKQSIKRGKMIYADMCKVCHLPSGEGKVKIYPPLAKSDYLMENREASIRAVKYGMKGKITVNGIRYNKRMSKPGLDNDEVADVMNYITNSWGNKNDKMITEKEVEKISKE</sequence>
<dbReference type="PROSITE" id="PS51257">
    <property type="entry name" value="PROKAR_LIPOPROTEIN"/>
    <property type="match status" value="1"/>
</dbReference>
<dbReference type="RefSeq" id="WP_187482776.1">
    <property type="nucleotide sequence ID" value="NZ_CP060695.1"/>
</dbReference>
<proteinExistence type="predicted"/>
<dbReference type="InterPro" id="IPR036909">
    <property type="entry name" value="Cyt_c-like_dom_sf"/>
</dbReference>
<gene>
    <name evidence="6" type="ORF">H9W90_01815</name>
</gene>
<dbReference type="AlphaFoldDB" id="A0A7G9LB82"/>
<dbReference type="PANTHER" id="PTHR35008:SF8">
    <property type="entry name" value="ALCOHOL DEHYDROGENASE CYTOCHROME C SUBUNIT"/>
    <property type="match status" value="1"/>
</dbReference>
<evidence type="ECO:0000256" key="2">
    <source>
        <dbReference type="ARBA" id="ARBA00022723"/>
    </source>
</evidence>
<organism evidence="6 7">
    <name type="scientific">Polaribacter pectinis</name>
    <dbReference type="NCBI Taxonomy" id="2738844"/>
    <lineage>
        <taxon>Bacteria</taxon>
        <taxon>Pseudomonadati</taxon>
        <taxon>Bacteroidota</taxon>
        <taxon>Flavobacteriia</taxon>
        <taxon>Flavobacteriales</taxon>
        <taxon>Flavobacteriaceae</taxon>
    </lineage>
</organism>
<keyword evidence="3 4" id="KW-0408">Iron</keyword>
<evidence type="ECO:0000256" key="3">
    <source>
        <dbReference type="ARBA" id="ARBA00023004"/>
    </source>
</evidence>
<dbReference type="KEGG" id="ppec:H9W90_01815"/>
<evidence type="ECO:0000256" key="1">
    <source>
        <dbReference type="ARBA" id="ARBA00022617"/>
    </source>
</evidence>